<keyword evidence="4 6" id="KW-0274">FAD</keyword>
<dbReference type="Pfam" id="PF00441">
    <property type="entry name" value="Acyl-CoA_dh_1"/>
    <property type="match status" value="1"/>
</dbReference>
<dbReference type="Gene3D" id="2.40.110.10">
    <property type="entry name" value="Butyryl-CoA Dehydrogenase, subunit A, domain 2"/>
    <property type="match status" value="1"/>
</dbReference>
<dbReference type="Gene3D" id="1.10.540.10">
    <property type="entry name" value="Acyl-CoA dehydrogenase/oxidase, N-terminal domain"/>
    <property type="match status" value="1"/>
</dbReference>
<protein>
    <submittedName>
        <fullName evidence="9">Acyl-CoA dehydrogenase</fullName>
        <ecNumber evidence="9">1.3.99.-</ecNumber>
    </submittedName>
</protein>
<comment type="similarity">
    <text evidence="2 6">Belongs to the acyl-CoA dehydrogenase family.</text>
</comment>
<dbReference type="SUPFAM" id="SSF56645">
    <property type="entry name" value="Acyl-CoA dehydrogenase NM domain-like"/>
    <property type="match status" value="1"/>
</dbReference>
<evidence type="ECO:0000256" key="3">
    <source>
        <dbReference type="ARBA" id="ARBA00022630"/>
    </source>
</evidence>
<evidence type="ECO:0000256" key="2">
    <source>
        <dbReference type="ARBA" id="ARBA00009347"/>
    </source>
</evidence>
<dbReference type="GO" id="GO:0033539">
    <property type="term" value="P:fatty acid beta-oxidation using acyl-CoA dehydrogenase"/>
    <property type="evidence" value="ECO:0007669"/>
    <property type="project" value="TreeGrafter"/>
</dbReference>
<dbReference type="GO" id="GO:0050660">
    <property type="term" value="F:flavin adenine dinucleotide binding"/>
    <property type="evidence" value="ECO:0007669"/>
    <property type="project" value="InterPro"/>
</dbReference>
<dbReference type="GO" id="GO:0003995">
    <property type="term" value="F:acyl-CoA dehydrogenase activity"/>
    <property type="evidence" value="ECO:0007669"/>
    <property type="project" value="TreeGrafter"/>
</dbReference>
<dbReference type="PANTHER" id="PTHR48083:SF2">
    <property type="entry name" value="MEDIUM-CHAIN SPECIFIC ACYL-COA DEHYDROGENASE, MITOCHONDRIAL"/>
    <property type="match status" value="1"/>
</dbReference>
<dbReference type="GO" id="GO:0005737">
    <property type="term" value="C:cytoplasm"/>
    <property type="evidence" value="ECO:0007669"/>
    <property type="project" value="TreeGrafter"/>
</dbReference>
<evidence type="ECO:0000256" key="1">
    <source>
        <dbReference type="ARBA" id="ARBA00001974"/>
    </source>
</evidence>
<dbReference type="InterPro" id="IPR036250">
    <property type="entry name" value="AcylCo_DH-like_C"/>
</dbReference>
<gene>
    <name evidence="9" type="primary">acdA_1</name>
    <name evidence="9" type="ORF">Pla163_12960</name>
</gene>
<evidence type="ECO:0000313" key="9">
    <source>
        <dbReference type="EMBL" id="QDU84191.1"/>
    </source>
</evidence>
<dbReference type="EC" id="1.3.99.-" evidence="9"/>
<evidence type="ECO:0000313" key="10">
    <source>
        <dbReference type="Proteomes" id="UP000319342"/>
    </source>
</evidence>
<dbReference type="InterPro" id="IPR009100">
    <property type="entry name" value="AcylCoA_DH/oxidase_NM_dom_sf"/>
</dbReference>
<organism evidence="9 10">
    <name type="scientific">Rohdeia mirabilis</name>
    <dbReference type="NCBI Taxonomy" id="2528008"/>
    <lineage>
        <taxon>Bacteria</taxon>
        <taxon>Pseudomonadati</taxon>
        <taxon>Planctomycetota</taxon>
        <taxon>Planctomycetia</taxon>
        <taxon>Planctomycetia incertae sedis</taxon>
        <taxon>Rohdeia</taxon>
    </lineage>
</organism>
<feature type="domain" description="Acyl-CoA oxidase/dehydrogenase middle" evidence="8">
    <location>
        <begin position="125"/>
        <end position="220"/>
    </location>
</feature>
<dbReference type="AlphaFoldDB" id="A0A518CY87"/>
<proteinExistence type="inferred from homology"/>
<evidence type="ECO:0000259" key="8">
    <source>
        <dbReference type="Pfam" id="PF02770"/>
    </source>
</evidence>
<dbReference type="InterPro" id="IPR006091">
    <property type="entry name" value="Acyl-CoA_Oxase/DH_mid-dom"/>
</dbReference>
<reference evidence="9 10" key="1">
    <citation type="submission" date="2019-02" db="EMBL/GenBank/DDBJ databases">
        <title>Deep-cultivation of Planctomycetes and their phenomic and genomic characterization uncovers novel biology.</title>
        <authorList>
            <person name="Wiegand S."/>
            <person name="Jogler M."/>
            <person name="Boedeker C."/>
            <person name="Pinto D."/>
            <person name="Vollmers J."/>
            <person name="Rivas-Marin E."/>
            <person name="Kohn T."/>
            <person name="Peeters S.H."/>
            <person name="Heuer A."/>
            <person name="Rast P."/>
            <person name="Oberbeckmann S."/>
            <person name="Bunk B."/>
            <person name="Jeske O."/>
            <person name="Meyerdierks A."/>
            <person name="Storesund J.E."/>
            <person name="Kallscheuer N."/>
            <person name="Luecker S."/>
            <person name="Lage O.M."/>
            <person name="Pohl T."/>
            <person name="Merkel B.J."/>
            <person name="Hornburger P."/>
            <person name="Mueller R.-W."/>
            <person name="Bruemmer F."/>
            <person name="Labrenz M."/>
            <person name="Spormann A.M."/>
            <person name="Op den Camp H."/>
            <person name="Overmann J."/>
            <person name="Amann R."/>
            <person name="Jetten M.S.M."/>
            <person name="Mascher T."/>
            <person name="Medema M.H."/>
            <person name="Devos D.P."/>
            <person name="Kaster A.-K."/>
            <person name="Ovreas L."/>
            <person name="Rohde M."/>
            <person name="Galperin M.Y."/>
            <person name="Jogler C."/>
        </authorList>
    </citation>
    <scope>NUCLEOTIDE SEQUENCE [LARGE SCALE GENOMIC DNA]</scope>
    <source>
        <strain evidence="9 10">Pla163</strain>
    </source>
</reference>
<dbReference type="CDD" id="cd00567">
    <property type="entry name" value="ACAD"/>
    <property type="match status" value="1"/>
</dbReference>
<dbReference type="Pfam" id="PF02770">
    <property type="entry name" value="Acyl-CoA_dh_M"/>
    <property type="match status" value="1"/>
</dbReference>
<keyword evidence="10" id="KW-1185">Reference proteome</keyword>
<evidence type="ECO:0000256" key="5">
    <source>
        <dbReference type="ARBA" id="ARBA00023002"/>
    </source>
</evidence>
<feature type="domain" description="Acyl-CoA dehydrogenase/oxidase C-terminal" evidence="7">
    <location>
        <begin position="232"/>
        <end position="379"/>
    </location>
</feature>
<keyword evidence="5 6" id="KW-0560">Oxidoreductase</keyword>
<dbReference type="RefSeq" id="WP_145185275.1">
    <property type="nucleotide sequence ID" value="NZ_CP036290.1"/>
</dbReference>
<evidence type="ECO:0000259" key="7">
    <source>
        <dbReference type="Pfam" id="PF00441"/>
    </source>
</evidence>
<dbReference type="FunFam" id="1.20.140.10:FF:000001">
    <property type="entry name" value="Acyl-CoA dehydrogenase"/>
    <property type="match status" value="1"/>
</dbReference>
<evidence type="ECO:0000256" key="4">
    <source>
        <dbReference type="ARBA" id="ARBA00022827"/>
    </source>
</evidence>
<name>A0A518CY87_9BACT</name>
<dbReference type="InterPro" id="IPR009075">
    <property type="entry name" value="AcylCo_DH/oxidase_C"/>
</dbReference>
<dbReference type="OrthoDB" id="29340at2"/>
<comment type="cofactor">
    <cofactor evidence="1 6">
        <name>FAD</name>
        <dbReference type="ChEBI" id="CHEBI:57692"/>
    </cofactor>
</comment>
<dbReference type="PANTHER" id="PTHR48083">
    <property type="entry name" value="MEDIUM-CHAIN SPECIFIC ACYL-COA DEHYDROGENASE, MITOCHONDRIAL-RELATED"/>
    <property type="match status" value="1"/>
</dbReference>
<dbReference type="InterPro" id="IPR046373">
    <property type="entry name" value="Acyl-CoA_Oxase/DH_mid-dom_sf"/>
</dbReference>
<dbReference type="InterPro" id="IPR050741">
    <property type="entry name" value="Acyl-CoA_dehydrogenase"/>
</dbReference>
<dbReference type="Gene3D" id="1.20.140.10">
    <property type="entry name" value="Butyryl-CoA Dehydrogenase, subunit A, domain 3"/>
    <property type="match status" value="1"/>
</dbReference>
<dbReference type="SUPFAM" id="SSF47203">
    <property type="entry name" value="Acyl-CoA dehydrogenase C-terminal domain-like"/>
    <property type="match status" value="1"/>
</dbReference>
<dbReference type="EMBL" id="CP036290">
    <property type="protein sequence ID" value="QDU84191.1"/>
    <property type="molecule type" value="Genomic_DNA"/>
</dbReference>
<dbReference type="InterPro" id="IPR037069">
    <property type="entry name" value="AcylCoA_DH/ox_N_sf"/>
</dbReference>
<keyword evidence="3 6" id="KW-0285">Flavoprotein</keyword>
<accession>A0A518CY87</accession>
<sequence length="390" mass="41202">MSAELVGTLRERARELWQGYAAPPESAGEELRARAASTALADADLLGYAVAAARGGHATSGLCSDDEPSVRAMCALRDELAYGDGLLDLMFVMQGLGSYPLQMGGRGPFADAVCADVVAGRQIAAYGLTEPGAGSNLDEIATGATRDGAGWRLDGLKTFISNAGIADFYCVLARTSGEPGDRTPGGLTMFFVPASCNGLTTLPFEVIAPHPIGEVRFDGVEVSDDLRLGEVGEGLDLALRTLARFRTTVGAAANGFARRALDESVQHLGARQQFGRPLGANQGLRFDLAEMDARLRAAQLLVDEAALASDRRAPDVARSVARAKLVATETAGWICDRAVQHHGGLGVKRGQIVESLYREVRALRIYEGATEIQRLILGKLVLANGAQPPR</sequence>
<evidence type="ECO:0000256" key="6">
    <source>
        <dbReference type="RuleBase" id="RU362125"/>
    </source>
</evidence>
<dbReference type="Proteomes" id="UP000319342">
    <property type="component" value="Chromosome"/>
</dbReference>